<dbReference type="EMBL" id="KQ484049">
    <property type="protein sequence ID" value="KYP37986.1"/>
    <property type="molecule type" value="Genomic_DNA"/>
</dbReference>
<dbReference type="InterPro" id="IPR008889">
    <property type="entry name" value="VQ"/>
</dbReference>
<dbReference type="Pfam" id="PF05678">
    <property type="entry name" value="VQ"/>
    <property type="match status" value="1"/>
</dbReference>
<evidence type="ECO:0000313" key="2">
    <source>
        <dbReference type="EMBL" id="KYP37986.1"/>
    </source>
</evidence>
<name>A0A151R659_CAJCA</name>
<reference evidence="2" key="1">
    <citation type="journal article" date="2012" name="Nat. Biotechnol.">
        <title>Draft genome sequence of pigeonpea (Cajanus cajan), an orphan legume crop of resource-poor farmers.</title>
        <authorList>
            <person name="Varshney R.K."/>
            <person name="Chen W."/>
            <person name="Li Y."/>
            <person name="Bharti A.K."/>
            <person name="Saxena R.K."/>
            <person name="Schlueter J.A."/>
            <person name="Donoghue M.T."/>
            <person name="Azam S."/>
            <person name="Fan G."/>
            <person name="Whaley A.M."/>
            <person name="Farmer A.D."/>
            <person name="Sheridan J."/>
            <person name="Iwata A."/>
            <person name="Tuteja R."/>
            <person name="Penmetsa R.V."/>
            <person name="Wu W."/>
            <person name="Upadhyaya H.D."/>
            <person name="Yang S.P."/>
            <person name="Shah T."/>
            <person name="Saxena K.B."/>
            <person name="Michael T."/>
            <person name="McCombie W.R."/>
            <person name="Yang B."/>
            <person name="Zhang G."/>
            <person name="Yang H."/>
            <person name="Wang J."/>
            <person name="Spillane C."/>
            <person name="Cook D.R."/>
            <person name="May G.D."/>
            <person name="Xu X."/>
            <person name="Jackson S.A."/>
        </authorList>
    </citation>
    <scope>NUCLEOTIDE SEQUENCE [LARGE SCALE GENOMIC DNA]</scope>
</reference>
<dbReference type="PANTHER" id="PTHR34777">
    <property type="entry name" value="VQ MOTIF-CONTAINING PROTEIN 10"/>
    <property type="match status" value="1"/>
</dbReference>
<dbReference type="InterPro" id="IPR039608">
    <property type="entry name" value="VQ_1/10"/>
</dbReference>
<keyword evidence="3" id="KW-1185">Reference proteome</keyword>
<proteinExistence type="predicted"/>
<dbReference type="Proteomes" id="UP000075243">
    <property type="component" value="Unassembled WGS sequence"/>
</dbReference>
<organism evidence="2 3">
    <name type="scientific">Cajanus cajan</name>
    <name type="common">Pigeon pea</name>
    <name type="synonym">Cajanus indicus</name>
    <dbReference type="NCBI Taxonomy" id="3821"/>
    <lineage>
        <taxon>Eukaryota</taxon>
        <taxon>Viridiplantae</taxon>
        <taxon>Streptophyta</taxon>
        <taxon>Embryophyta</taxon>
        <taxon>Tracheophyta</taxon>
        <taxon>Spermatophyta</taxon>
        <taxon>Magnoliopsida</taxon>
        <taxon>eudicotyledons</taxon>
        <taxon>Gunneridae</taxon>
        <taxon>Pentapetalae</taxon>
        <taxon>rosids</taxon>
        <taxon>fabids</taxon>
        <taxon>Fabales</taxon>
        <taxon>Fabaceae</taxon>
        <taxon>Papilionoideae</taxon>
        <taxon>50 kb inversion clade</taxon>
        <taxon>NPAAA clade</taxon>
        <taxon>indigoferoid/millettioid clade</taxon>
        <taxon>Phaseoleae</taxon>
        <taxon>Cajanus</taxon>
    </lineage>
</organism>
<protein>
    <recommendedName>
        <fullName evidence="1">VQ domain-containing protein</fullName>
    </recommendedName>
</protein>
<accession>A0A151R659</accession>
<feature type="domain" description="VQ" evidence="1">
    <location>
        <begin position="10"/>
        <end position="34"/>
    </location>
</feature>
<dbReference type="Gramene" id="C.cajan_40786.t">
    <property type="protein sequence ID" value="C.cajan_40786.t.cds1"/>
    <property type="gene ID" value="C.cajan_40786"/>
</dbReference>
<dbReference type="PANTHER" id="PTHR34777:SF15">
    <property type="entry name" value="VQ MOTIF PROTEIN"/>
    <property type="match status" value="1"/>
</dbReference>
<evidence type="ECO:0000313" key="3">
    <source>
        <dbReference type="Proteomes" id="UP000075243"/>
    </source>
</evidence>
<dbReference type="OMA" id="PHEDNTD"/>
<dbReference type="AlphaFoldDB" id="A0A151R659"/>
<sequence length="94" mass="10391">MASGPRIVHIETRYVETDAINFRDVVQRLTGKNSSTTNSVGIASYDGVGAKPHEDNTDGQKNCVTSSMLLMNVSFKDFDRLLSDLPPMEELLML</sequence>
<gene>
    <name evidence="2" type="ORF">KK1_040796</name>
</gene>
<evidence type="ECO:0000259" key="1">
    <source>
        <dbReference type="Pfam" id="PF05678"/>
    </source>
</evidence>